<dbReference type="PROSITE" id="PS50137">
    <property type="entry name" value="DS_RBD"/>
    <property type="match status" value="3"/>
</dbReference>
<dbReference type="Gramene" id="Kaladp0081s0193.1.v1.1">
    <property type="protein sequence ID" value="Kaladp0081s0193.1.v1.1"/>
    <property type="gene ID" value="Kaladp0081s0193.v1.1"/>
</dbReference>
<dbReference type="Pfam" id="PF00035">
    <property type="entry name" value="dsrm"/>
    <property type="match status" value="3"/>
</dbReference>
<accession>A0A7N1A2H5</accession>
<evidence type="ECO:0000259" key="5">
    <source>
        <dbReference type="PROSITE" id="PS50137"/>
    </source>
</evidence>
<dbReference type="Proteomes" id="UP000594263">
    <property type="component" value="Unplaced"/>
</dbReference>
<keyword evidence="7" id="KW-1185">Reference proteome</keyword>
<feature type="domain" description="DRBM" evidence="5">
    <location>
        <begin position="1"/>
        <end position="70"/>
    </location>
</feature>
<evidence type="ECO:0000256" key="4">
    <source>
        <dbReference type="SAM" id="MobiDB-lite"/>
    </source>
</evidence>
<sequence length="387" mass="42246">MYKSKLQQLCHHRLWPLPTYSAIKHGPDHCPIFKASVLVNGASFDSAPACKSSKEAQNDAAMRAILRLGSDPPAPPHSDLEIVEDEPPEPEMKNEALDLSSELLANALASNDVQYPYKLQLHTYAQRNNLSLPSYSTTSIGPPHACHFVACVTVGEQEFKSPTPPSRTVKEAENVAAKAALESLSPDGFEQISSGYVKNLLQELAQKEGLSAPKYKTSTSGALHMQMFYSTVEVGGEVFQGKAARSKKLSLINAAEVAYQALEERSEPPIGRLNQKSSAVRRASPEVKDQETKNHSDFTKSVKYQEEGKPTDPAMTRASLQGEFGALSMADPGPAHSAACQSYLLCNRVRVYTSVPDIKFPKGVCLLQVADDKWVPVSLEYPCEKDV</sequence>
<keyword evidence="2 3" id="KW-0694">RNA-binding</keyword>
<dbReference type="PANTHER" id="PTHR46031:SF16">
    <property type="entry name" value="DOUBLE-STRANDED RNA-BINDING PROTEIN 4"/>
    <property type="match status" value="1"/>
</dbReference>
<dbReference type="EnsemblPlants" id="Kaladp0081s0193.1.v1.1">
    <property type="protein sequence ID" value="Kaladp0081s0193.1.v1.1"/>
    <property type="gene ID" value="Kaladp0081s0193.v1.1"/>
</dbReference>
<dbReference type="Gene3D" id="3.30.160.20">
    <property type="match status" value="3"/>
</dbReference>
<feature type="domain" description="DRBM" evidence="5">
    <location>
        <begin position="116"/>
        <end position="186"/>
    </location>
</feature>
<protein>
    <recommendedName>
        <fullName evidence="5">DRBM domain-containing protein</fullName>
    </recommendedName>
</protein>
<feature type="region of interest" description="Disordered" evidence="4">
    <location>
        <begin position="275"/>
        <end position="313"/>
    </location>
</feature>
<name>A0A7N1A2H5_KALFE</name>
<evidence type="ECO:0000313" key="7">
    <source>
        <dbReference type="Proteomes" id="UP000594263"/>
    </source>
</evidence>
<dbReference type="OMA" id="SEDKWVA"/>
<feature type="domain" description="DRBM" evidence="5">
    <location>
        <begin position="196"/>
        <end position="264"/>
    </location>
</feature>
<reference evidence="6" key="1">
    <citation type="submission" date="2021-01" db="UniProtKB">
        <authorList>
            <consortium name="EnsemblPlants"/>
        </authorList>
    </citation>
    <scope>IDENTIFICATION</scope>
</reference>
<dbReference type="InterPro" id="IPR014720">
    <property type="entry name" value="dsRBD_dom"/>
</dbReference>
<dbReference type="SMART" id="SM00358">
    <property type="entry name" value="DSRM"/>
    <property type="match status" value="3"/>
</dbReference>
<evidence type="ECO:0000313" key="6">
    <source>
        <dbReference type="EnsemblPlants" id="Kaladp0081s0193.1.v1.1"/>
    </source>
</evidence>
<proteinExistence type="predicted"/>
<keyword evidence="1" id="KW-0677">Repeat</keyword>
<evidence type="ECO:0000256" key="1">
    <source>
        <dbReference type="ARBA" id="ARBA00022737"/>
    </source>
</evidence>
<evidence type="ECO:0000256" key="3">
    <source>
        <dbReference type="PROSITE-ProRule" id="PRU00266"/>
    </source>
</evidence>
<feature type="compositionally biased region" description="Basic and acidic residues" evidence="4">
    <location>
        <begin position="283"/>
        <end position="310"/>
    </location>
</feature>
<dbReference type="GO" id="GO:0003723">
    <property type="term" value="F:RNA binding"/>
    <property type="evidence" value="ECO:0007669"/>
    <property type="project" value="UniProtKB-UniRule"/>
</dbReference>
<evidence type="ECO:0000256" key="2">
    <source>
        <dbReference type="ARBA" id="ARBA00022884"/>
    </source>
</evidence>
<organism evidence="6 7">
    <name type="scientific">Kalanchoe fedtschenkoi</name>
    <name type="common">Lavender scallops</name>
    <name type="synonym">South American air plant</name>
    <dbReference type="NCBI Taxonomy" id="63787"/>
    <lineage>
        <taxon>Eukaryota</taxon>
        <taxon>Viridiplantae</taxon>
        <taxon>Streptophyta</taxon>
        <taxon>Embryophyta</taxon>
        <taxon>Tracheophyta</taxon>
        <taxon>Spermatophyta</taxon>
        <taxon>Magnoliopsida</taxon>
        <taxon>eudicotyledons</taxon>
        <taxon>Gunneridae</taxon>
        <taxon>Pentapetalae</taxon>
        <taxon>Saxifragales</taxon>
        <taxon>Crassulaceae</taxon>
        <taxon>Kalanchoe</taxon>
    </lineage>
</organism>
<dbReference type="SUPFAM" id="SSF54768">
    <property type="entry name" value="dsRNA-binding domain-like"/>
    <property type="match status" value="3"/>
</dbReference>
<dbReference type="PANTHER" id="PTHR46031">
    <property type="match status" value="1"/>
</dbReference>
<dbReference type="AlphaFoldDB" id="A0A7N1A2H5"/>